<feature type="domain" description="Transposase Tc1-like" evidence="1">
    <location>
        <begin position="28"/>
        <end position="75"/>
    </location>
</feature>
<keyword evidence="3" id="KW-1185">Reference proteome</keyword>
<reference evidence="2" key="2">
    <citation type="submission" date="2025-08" db="UniProtKB">
        <authorList>
            <consortium name="Ensembl"/>
        </authorList>
    </citation>
    <scope>IDENTIFICATION</scope>
</reference>
<organism evidence="2 3">
    <name type="scientific">Amphiprion percula</name>
    <name type="common">Orange clownfish</name>
    <name type="synonym">Lutjanus percula</name>
    <dbReference type="NCBI Taxonomy" id="161767"/>
    <lineage>
        <taxon>Eukaryota</taxon>
        <taxon>Metazoa</taxon>
        <taxon>Chordata</taxon>
        <taxon>Craniata</taxon>
        <taxon>Vertebrata</taxon>
        <taxon>Euteleostomi</taxon>
        <taxon>Actinopterygii</taxon>
        <taxon>Neopterygii</taxon>
        <taxon>Teleostei</taxon>
        <taxon>Neoteleostei</taxon>
        <taxon>Acanthomorphata</taxon>
        <taxon>Ovalentaria</taxon>
        <taxon>Pomacentridae</taxon>
        <taxon>Amphiprion</taxon>
    </lineage>
</organism>
<name>A0A3P8SCT0_AMPPE</name>
<reference evidence="2 3" key="1">
    <citation type="submission" date="2018-03" db="EMBL/GenBank/DDBJ databases">
        <title>Finding Nemo's genes: A chromosome-scale reference assembly of the genome of the orange clownfish Amphiprion percula.</title>
        <authorList>
            <person name="Lehmann R."/>
        </authorList>
    </citation>
    <scope>NUCLEOTIDE SEQUENCE</scope>
</reference>
<dbReference type="AlphaFoldDB" id="A0A3P8SCT0"/>
<evidence type="ECO:0000259" key="1">
    <source>
        <dbReference type="Pfam" id="PF01498"/>
    </source>
</evidence>
<protein>
    <recommendedName>
        <fullName evidence="1">Transposase Tc1-like domain-containing protein</fullName>
    </recommendedName>
</protein>
<dbReference type="GO" id="GO:0003677">
    <property type="term" value="F:DNA binding"/>
    <property type="evidence" value="ECO:0007669"/>
    <property type="project" value="InterPro"/>
</dbReference>
<evidence type="ECO:0000313" key="2">
    <source>
        <dbReference type="Ensembl" id="ENSAPEP00000010428.1"/>
    </source>
</evidence>
<dbReference type="GeneTree" id="ENSGT00940000177745"/>
<dbReference type="Ensembl" id="ENSAPET00000010708.1">
    <property type="protein sequence ID" value="ENSAPEP00000010428.1"/>
    <property type="gene ID" value="ENSAPEG00000007469.1"/>
</dbReference>
<dbReference type="GO" id="GO:0006313">
    <property type="term" value="P:DNA transposition"/>
    <property type="evidence" value="ECO:0007669"/>
    <property type="project" value="InterPro"/>
</dbReference>
<evidence type="ECO:0000313" key="3">
    <source>
        <dbReference type="Proteomes" id="UP000265080"/>
    </source>
</evidence>
<proteinExistence type="predicted"/>
<dbReference type="GO" id="GO:0015074">
    <property type="term" value="P:DNA integration"/>
    <property type="evidence" value="ECO:0007669"/>
    <property type="project" value="InterPro"/>
</dbReference>
<dbReference type="Proteomes" id="UP000265080">
    <property type="component" value="Chromosome 1"/>
</dbReference>
<dbReference type="Pfam" id="PF01498">
    <property type="entry name" value="HTH_Tnp_Tc3_2"/>
    <property type="match status" value="1"/>
</dbReference>
<reference evidence="2" key="3">
    <citation type="submission" date="2025-09" db="UniProtKB">
        <authorList>
            <consortium name="Ensembl"/>
        </authorList>
    </citation>
    <scope>IDENTIFICATION</scope>
</reference>
<dbReference type="InterPro" id="IPR002492">
    <property type="entry name" value="Transposase_Tc1-like"/>
</dbReference>
<sequence>VGKKKELLNEQLHLANKKCHVVPSKPRSGRPMVSPQTGVQCSTHTVCGRLLDHGLRSYRAVKKPLINDRQKIAWHRWTKRTLLTFSSYLRECTLIPHCSNF</sequence>
<accession>A0A3P8SCT0</accession>